<dbReference type="Pfam" id="PF00072">
    <property type="entry name" value="Response_reg"/>
    <property type="match status" value="1"/>
</dbReference>
<dbReference type="Proteomes" id="UP000317178">
    <property type="component" value="Chromosome"/>
</dbReference>
<dbReference type="CDD" id="cd06170">
    <property type="entry name" value="LuxR_C_like"/>
    <property type="match status" value="1"/>
</dbReference>
<dbReference type="PROSITE" id="PS50110">
    <property type="entry name" value="RESPONSE_REGULATORY"/>
    <property type="match status" value="1"/>
</dbReference>
<dbReference type="GO" id="GO:0003677">
    <property type="term" value="F:DNA binding"/>
    <property type="evidence" value="ECO:0007669"/>
    <property type="project" value="UniProtKB-KW"/>
</dbReference>
<feature type="domain" description="Response regulatory" evidence="4">
    <location>
        <begin position="11"/>
        <end position="127"/>
    </location>
</feature>
<dbReference type="SUPFAM" id="SSF52172">
    <property type="entry name" value="CheY-like"/>
    <property type="match status" value="1"/>
</dbReference>
<dbReference type="SMART" id="SM00421">
    <property type="entry name" value="HTH_LUXR"/>
    <property type="match status" value="1"/>
</dbReference>
<evidence type="ECO:0000259" key="3">
    <source>
        <dbReference type="PROSITE" id="PS50043"/>
    </source>
</evidence>
<comment type="caution">
    <text evidence="2">Lacks conserved residue(s) required for the propagation of feature annotation.</text>
</comment>
<dbReference type="EMBL" id="CP036281">
    <property type="protein sequence ID" value="QDU82774.1"/>
    <property type="molecule type" value="Genomic_DNA"/>
</dbReference>
<dbReference type="Pfam" id="PF00196">
    <property type="entry name" value="GerE"/>
    <property type="match status" value="1"/>
</dbReference>
<organism evidence="5 6">
    <name type="scientific">Polystyrenella longa</name>
    <dbReference type="NCBI Taxonomy" id="2528007"/>
    <lineage>
        <taxon>Bacteria</taxon>
        <taxon>Pseudomonadati</taxon>
        <taxon>Planctomycetota</taxon>
        <taxon>Planctomycetia</taxon>
        <taxon>Planctomycetales</taxon>
        <taxon>Planctomycetaceae</taxon>
        <taxon>Polystyrenella</taxon>
    </lineage>
</organism>
<gene>
    <name evidence="5" type="primary">uvrY</name>
    <name evidence="5" type="ORF">Pla110_45360</name>
</gene>
<proteinExistence type="predicted"/>
<dbReference type="GO" id="GO:0000160">
    <property type="term" value="P:phosphorelay signal transduction system"/>
    <property type="evidence" value="ECO:0007669"/>
    <property type="project" value="InterPro"/>
</dbReference>
<keyword evidence="1" id="KW-0238">DNA-binding</keyword>
<dbReference type="PRINTS" id="PR00038">
    <property type="entry name" value="HTHLUXR"/>
</dbReference>
<dbReference type="InterPro" id="IPR011006">
    <property type="entry name" value="CheY-like_superfamily"/>
</dbReference>
<evidence type="ECO:0000259" key="4">
    <source>
        <dbReference type="PROSITE" id="PS50110"/>
    </source>
</evidence>
<dbReference type="SMART" id="SM00448">
    <property type="entry name" value="REC"/>
    <property type="match status" value="1"/>
</dbReference>
<dbReference type="InterPro" id="IPR016032">
    <property type="entry name" value="Sig_transdc_resp-reg_C-effctor"/>
</dbReference>
<protein>
    <submittedName>
        <fullName evidence="5">Response regulator UvrY</fullName>
    </submittedName>
</protein>
<sequence length="223" mass="24894">MYDANPQPPIRVLLADSHKSIADAFSYVFQNVYNMVVVATTENTQETREAIEFHKPQLVLLSVDLPGSSPFALVADLSKEMPEINTAFLADRGADVLVDQAIRAGATGFLLKSDPILELVQHCRRIACGGTSFSTEIKEKLEQKEGSRHYRLDSKSTLSALTKRQLEVLRRLAEGDSVKKIANDLHISSKSVDSHKYRLMQRLGIHDRVELCRLAIREGLIHA</sequence>
<dbReference type="RefSeq" id="WP_144999246.1">
    <property type="nucleotide sequence ID" value="NZ_CP036281.1"/>
</dbReference>
<dbReference type="KEGG" id="plon:Pla110_45360"/>
<dbReference type="OrthoDB" id="275810at2"/>
<dbReference type="PROSITE" id="PS00622">
    <property type="entry name" value="HTH_LUXR_1"/>
    <property type="match status" value="1"/>
</dbReference>
<dbReference type="GO" id="GO:0006355">
    <property type="term" value="P:regulation of DNA-templated transcription"/>
    <property type="evidence" value="ECO:0007669"/>
    <property type="project" value="InterPro"/>
</dbReference>
<dbReference type="PANTHER" id="PTHR43214">
    <property type="entry name" value="TWO-COMPONENT RESPONSE REGULATOR"/>
    <property type="match status" value="1"/>
</dbReference>
<evidence type="ECO:0000256" key="1">
    <source>
        <dbReference type="ARBA" id="ARBA00023125"/>
    </source>
</evidence>
<name>A0A518CUA2_9PLAN</name>
<reference evidence="5 6" key="1">
    <citation type="submission" date="2019-02" db="EMBL/GenBank/DDBJ databases">
        <title>Deep-cultivation of Planctomycetes and their phenomic and genomic characterization uncovers novel biology.</title>
        <authorList>
            <person name="Wiegand S."/>
            <person name="Jogler M."/>
            <person name="Boedeker C."/>
            <person name="Pinto D."/>
            <person name="Vollmers J."/>
            <person name="Rivas-Marin E."/>
            <person name="Kohn T."/>
            <person name="Peeters S.H."/>
            <person name="Heuer A."/>
            <person name="Rast P."/>
            <person name="Oberbeckmann S."/>
            <person name="Bunk B."/>
            <person name="Jeske O."/>
            <person name="Meyerdierks A."/>
            <person name="Storesund J.E."/>
            <person name="Kallscheuer N."/>
            <person name="Luecker S."/>
            <person name="Lage O.M."/>
            <person name="Pohl T."/>
            <person name="Merkel B.J."/>
            <person name="Hornburger P."/>
            <person name="Mueller R.-W."/>
            <person name="Bruemmer F."/>
            <person name="Labrenz M."/>
            <person name="Spormann A.M."/>
            <person name="Op den Camp H."/>
            <person name="Overmann J."/>
            <person name="Amann R."/>
            <person name="Jetten M.S.M."/>
            <person name="Mascher T."/>
            <person name="Medema M.H."/>
            <person name="Devos D.P."/>
            <person name="Kaster A.-K."/>
            <person name="Ovreas L."/>
            <person name="Rohde M."/>
            <person name="Galperin M.Y."/>
            <person name="Jogler C."/>
        </authorList>
    </citation>
    <scope>NUCLEOTIDE SEQUENCE [LARGE SCALE GENOMIC DNA]</scope>
    <source>
        <strain evidence="5 6">Pla110</strain>
    </source>
</reference>
<keyword evidence="6" id="KW-1185">Reference proteome</keyword>
<accession>A0A518CUA2</accession>
<dbReference type="InterPro" id="IPR039420">
    <property type="entry name" value="WalR-like"/>
</dbReference>
<evidence type="ECO:0000256" key="2">
    <source>
        <dbReference type="PROSITE-ProRule" id="PRU00169"/>
    </source>
</evidence>
<dbReference type="InterPro" id="IPR001789">
    <property type="entry name" value="Sig_transdc_resp-reg_receiver"/>
</dbReference>
<evidence type="ECO:0000313" key="6">
    <source>
        <dbReference type="Proteomes" id="UP000317178"/>
    </source>
</evidence>
<feature type="domain" description="HTH luxR-type" evidence="3">
    <location>
        <begin position="154"/>
        <end position="219"/>
    </location>
</feature>
<dbReference type="Gene3D" id="3.40.50.2300">
    <property type="match status" value="1"/>
</dbReference>
<dbReference type="SUPFAM" id="SSF46894">
    <property type="entry name" value="C-terminal effector domain of the bipartite response regulators"/>
    <property type="match status" value="1"/>
</dbReference>
<dbReference type="InterPro" id="IPR000792">
    <property type="entry name" value="Tscrpt_reg_LuxR_C"/>
</dbReference>
<dbReference type="AlphaFoldDB" id="A0A518CUA2"/>
<evidence type="ECO:0000313" key="5">
    <source>
        <dbReference type="EMBL" id="QDU82774.1"/>
    </source>
</evidence>
<dbReference type="PROSITE" id="PS50043">
    <property type="entry name" value="HTH_LUXR_2"/>
    <property type="match status" value="1"/>
</dbReference>